<organism evidence="1 2">
    <name type="scientific">Panagrolaimus sp. ES5</name>
    <dbReference type="NCBI Taxonomy" id="591445"/>
    <lineage>
        <taxon>Eukaryota</taxon>
        <taxon>Metazoa</taxon>
        <taxon>Ecdysozoa</taxon>
        <taxon>Nematoda</taxon>
        <taxon>Chromadorea</taxon>
        <taxon>Rhabditida</taxon>
        <taxon>Tylenchina</taxon>
        <taxon>Panagrolaimomorpha</taxon>
        <taxon>Panagrolaimoidea</taxon>
        <taxon>Panagrolaimidae</taxon>
        <taxon>Panagrolaimus</taxon>
    </lineage>
</organism>
<evidence type="ECO:0000313" key="1">
    <source>
        <dbReference type="Proteomes" id="UP000887579"/>
    </source>
</evidence>
<sequence length="111" mass="12991">MGYEKFLANHRKFILTYGIFTTLKLFFIFGAILYITNLAYTEFDVSRDVYWFRTVAAFIFFFLMVFAEIATVGIIWSMFKQDPIAQHVFTHKTLNNLDSTTTTTTTTTRLI</sequence>
<evidence type="ECO:0000313" key="2">
    <source>
        <dbReference type="WBParaSite" id="ES5_v2.g7689.t1"/>
    </source>
</evidence>
<dbReference type="Proteomes" id="UP000887579">
    <property type="component" value="Unplaced"/>
</dbReference>
<name>A0AC34GSI3_9BILA</name>
<accession>A0AC34GSI3</accession>
<protein>
    <submittedName>
        <fullName evidence="2">Uncharacterized protein</fullName>
    </submittedName>
</protein>
<reference evidence="2" key="1">
    <citation type="submission" date="2022-11" db="UniProtKB">
        <authorList>
            <consortium name="WormBaseParasite"/>
        </authorList>
    </citation>
    <scope>IDENTIFICATION</scope>
</reference>
<dbReference type="WBParaSite" id="ES5_v2.g7689.t1">
    <property type="protein sequence ID" value="ES5_v2.g7689.t1"/>
    <property type="gene ID" value="ES5_v2.g7689"/>
</dbReference>
<proteinExistence type="predicted"/>